<dbReference type="Gene3D" id="1.50.10.100">
    <property type="entry name" value="Chondroitin AC/alginate lyase"/>
    <property type="match status" value="1"/>
</dbReference>
<dbReference type="GO" id="GO:0042597">
    <property type="term" value="C:periplasmic space"/>
    <property type="evidence" value="ECO:0007669"/>
    <property type="project" value="InterPro"/>
</dbReference>
<protein>
    <submittedName>
        <fullName evidence="4">Chondroitin AC/alginate lyase</fullName>
    </submittedName>
</protein>
<dbReference type="PROSITE" id="PS51300">
    <property type="entry name" value="NIRD"/>
    <property type="match status" value="1"/>
</dbReference>
<evidence type="ECO:0000313" key="5">
    <source>
        <dbReference type="Proteomes" id="UP001222325"/>
    </source>
</evidence>
<organism evidence="4 5">
    <name type="scientific">Mycena belliarum</name>
    <dbReference type="NCBI Taxonomy" id="1033014"/>
    <lineage>
        <taxon>Eukaryota</taxon>
        <taxon>Fungi</taxon>
        <taxon>Dikarya</taxon>
        <taxon>Basidiomycota</taxon>
        <taxon>Agaricomycotina</taxon>
        <taxon>Agaricomycetes</taxon>
        <taxon>Agaricomycetidae</taxon>
        <taxon>Agaricales</taxon>
        <taxon>Marasmiineae</taxon>
        <taxon>Mycenaceae</taxon>
        <taxon>Mycena</taxon>
    </lineage>
</organism>
<dbReference type="Pfam" id="PF05426">
    <property type="entry name" value="Alginate_lyase"/>
    <property type="match status" value="1"/>
</dbReference>
<comment type="caution">
    <text evidence="4">The sequence shown here is derived from an EMBL/GenBank/DDBJ whole genome shotgun (WGS) entry which is preliminary data.</text>
</comment>
<evidence type="ECO:0000259" key="3">
    <source>
        <dbReference type="Pfam" id="PF05426"/>
    </source>
</evidence>
<evidence type="ECO:0000256" key="1">
    <source>
        <dbReference type="ARBA" id="ARBA00022729"/>
    </source>
</evidence>
<dbReference type="InterPro" id="IPR008397">
    <property type="entry name" value="Alginate_lyase_dom"/>
</dbReference>
<dbReference type="AlphaFoldDB" id="A0AAD6XSN8"/>
<keyword evidence="5" id="KW-1185">Reference proteome</keyword>
<accession>A0AAD6XSN8</accession>
<dbReference type="GO" id="GO:0016829">
    <property type="term" value="F:lyase activity"/>
    <property type="evidence" value="ECO:0007669"/>
    <property type="project" value="UniProtKB-KW"/>
</dbReference>
<keyword evidence="2 4" id="KW-0456">Lyase</keyword>
<dbReference type="SUPFAM" id="SSF48230">
    <property type="entry name" value="Chondroitin AC/alginate lyase"/>
    <property type="match status" value="1"/>
</dbReference>
<sequence>MKCSATAGGISGALVDFGLSRLSLIHIHHAPHPAVLALSGSIARYLLYAVDFPDPNTVVAGNSEPRLAGADATIIQWATDMMIYGPWSVTNKPVVAPSGDKHDYMSWAPYEWPDCSNAKNTTELSPPDMWKTCNYVFRDGQVNPDRSTIKDSQSFSNLSDAVLYNSIAATLQNKSSSIYSQNVVNIVKAWFLDGDTGMNPNLNYAQMNRGPNGQHGEYTGILDLRGFAKIASGILLLRKNKNTDWTADLDQQMVAWCTKYIAWLQTSPTGKQAASSNNNHGTIFVNQMAALQLIVGDVASAVNLTQAYFKGIYQGQVQANGDQPMEASRSRPYHYRNFNIAGMITNARILKYADPTSTPWNMTANGATIKTAVDFLMTTDPAAKDEQDIVAEIYPNIAAVASAYGDADGKYGAFLNASGFPYADDATFLWDQPLAGGNQTSAATPAPSSSKKGGAPASRVGMLAWIGLCSSASLYVASGVIAW</sequence>
<dbReference type="EMBL" id="JARJCN010000037">
    <property type="protein sequence ID" value="KAJ7084553.1"/>
    <property type="molecule type" value="Genomic_DNA"/>
</dbReference>
<dbReference type="InterPro" id="IPR008929">
    <property type="entry name" value="Chondroitin_lyas"/>
</dbReference>
<evidence type="ECO:0000256" key="2">
    <source>
        <dbReference type="ARBA" id="ARBA00023239"/>
    </source>
</evidence>
<name>A0AAD6XSN8_9AGAR</name>
<reference evidence="4" key="1">
    <citation type="submission" date="2023-03" db="EMBL/GenBank/DDBJ databases">
        <title>Massive genome expansion in bonnet fungi (Mycena s.s.) driven by repeated elements and novel gene families across ecological guilds.</title>
        <authorList>
            <consortium name="Lawrence Berkeley National Laboratory"/>
            <person name="Harder C.B."/>
            <person name="Miyauchi S."/>
            <person name="Viragh M."/>
            <person name="Kuo A."/>
            <person name="Thoen E."/>
            <person name="Andreopoulos B."/>
            <person name="Lu D."/>
            <person name="Skrede I."/>
            <person name="Drula E."/>
            <person name="Henrissat B."/>
            <person name="Morin E."/>
            <person name="Kohler A."/>
            <person name="Barry K."/>
            <person name="LaButti K."/>
            <person name="Morin E."/>
            <person name="Salamov A."/>
            <person name="Lipzen A."/>
            <person name="Mereny Z."/>
            <person name="Hegedus B."/>
            <person name="Baldrian P."/>
            <person name="Stursova M."/>
            <person name="Weitz H."/>
            <person name="Taylor A."/>
            <person name="Grigoriev I.V."/>
            <person name="Nagy L.G."/>
            <person name="Martin F."/>
            <person name="Kauserud H."/>
        </authorList>
    </citation>
    <scope>NUCLEOTIDE SEQUENCE</scope>
    <source>
        <strain evidence="4">CBHHK173m</strain>
    </source>
</reference>
<evidence type="ECO:0000313" key="4">
    <source>
        <dbReference type="EMBL" id="KAJ7084553.1"/>
    </source>
</evidence>
<proteinExistence type="predicted"/>
<gene>
    <name evidence="4" type="ORF">B0H15DRAFT_385740</name>
</gene>
<feature type="domain" description="Alginate lyase" evidence="3">
    <location>
        <begin position="88"/>
        <end position="378"/>
    </location>
</feature>
<keyword evidence="1" id="KW-0732">Signal</keyword>
<dbReference type="Proteomes" id="UP001222325">
    <property type="component" value="Unassembled WGS sequence"/>
</dbReference>